<dbReference type="Proteomes" id="UP001595843">
    <property type="component" value="Unassembled WGS sequence"/>
</dbReference>
<dbReference type="EMBL" id="JBHSAP010000007">
    <property type="protein sequence ID" value="MFC4076085.1"/>
    <property type="molecule type" value="Genomic_DNA"/>
</dbReference>
<evidence type="ECO:0000313" key="2">
    <source>
        <dbReference type="Proteomes" id="UP001595843"/>
    </source>
</evidence>
<proteinExistence type="predicted"/>
<organism evidence="1 2">
    <name type="scientific">Salinithrix halophila</name>
    <dbReference type="NCBI Taxonomy" id="1485204"/>
    <lineage>
        <taxon>Bacteria</taxon>
        <taxon>Bacillati</taxon>
        <taxon>Bacillota</taxon>
        <taxon>Bacilli</taxon>
        <taxon>Bacillales</taxon>
        <taxon>Thermoactinomycetaceae</taxon>
        <taxon>Salinithrix</taxon>
    </lineage>
</organism>
<comment type="caution">
    <text evidence="1">The sequence shown here is derived from an EMBL/GenBank/DDBJ whole genome shotgun (WGS) entry which is preliminary data.</text>
</comment>
<accession>A0ABV8JC83</accession>
<dbReference type="RefSeq" id="WP_380702608.1">
    <property type="nucleotide sequence ID" value="NZ_JBHSAP010000007.1"/>
</dbReference>
<protein>
    <submittedName>
        <fullName evidence="1">Uncharacterized protein</fullName>
    </submittedName>
</protein>
<evidence type="ECO:0000313" key="1">
    <source>
        <dbReference type="EMBL" id="MFC4076085.1"/>
    </source>
</evidence>
<sequence length="73" mass="8804">MSLQRWQRKVDDILQKEGNRESLGERLLAEVISPLLEKEEALRREQLVLRQERDFFQQANTRLKSDFHIHSPF</sequence>
<gene>
    <name evidence="1" type="ORF">ACFOUO_04605</name>
</gene>
<reference evidence="2" key="1">
    <citation type="journal article" date="2019" name="Int. J. Syst. Evol. Microbiol.">
        <title>The Global Catalogue of Microorganisms (GCM) 10K type strain sequencing project: providing services to taxonomists for standard genome sequencing and annotation.</title>
        <authorList>
            <consortium name="The Broad Institute Genomics Platform"/>
            <consortium name="The Broad Institute Genome Sequencing Center for Infectious Disease"/>
            <person name="Wu L."/>
            <person name="Ma J."/>
        </authorList>
    </citation>
    <scope>NUCLEOTIDE SEQUENCE [LARGE SCALE GENOMIC DNA]</scope>
    <source>
        <strain evidence="2">IBRC-M 10813</strain>
    </source>
</reference>
<name>A0ABV8JC83_9BACL</name>
<keyword evidence="2" id="KW-1185">Reference proteome</keyword>